<accession>A0A507B0J8</accession>
<dbReference type="GeneID" id="41974567"/>
<dbReference type="EMBL" id="SKBQ01000042">
    <property type="protein sequence ID" value="TPX12234.1"/>
    <property type="molecule type" value="Genomic_DNA"/>
</dbReference>
<reference evidence="2 3" key="1">
    <citation type="submission" date="2019-06" db="EMBL/GenBank/DDBJ databases">
        <title>Draft genome sequence of the filamentous fungus Phialemoniopsis curvata isolated from diesel fuel.</title>
        <authorList>
            <person name="Varaljay V.A."/>
            <person name="Lyon W.J."/>
            <person name="Crouch A.L."/>
            <person name="Drake C.E."/>
            <person name="Hollomon J.M."/>
            <person name="Nadeau L.J."/>
            <person name="Nunn H.S."/>
            <person name="Stevenson B.S."/>
            <person name="Bojanowski C.L."/>
            <person name="Crookes-Goodson W.J."/>
        </authorList>
    </citation>
    <scope>NUCLEOTIDE SEQUENCE [LARGE SCALE GENOMIC DNA]</scope>
    <source>
        <strain evidence="2 3">D216</strain>
    </source>
</reference>
<protein>
    <submittedName>
        <fullName evidence="2">Uncharacterized protein</fullName>
    </submittedName>
</protein>
<evidence type="ECO:0000313" key="3">
    <source>
        <dbReference type="Proteomes" id="UP000319257"/>
    </source>
</evidence>
<dbReference type="AlphaFoldDB" id="A0A507B0J8"/>
<feature type="compositionally biased region" description="Low complexity" evidence="1">
    <location>
        <begin position="99"/>
        <end position="109"/>
    </location>
</feature>
<keyword evidence="3" id="KW-1185">Reference proteome</keyword>
<organism evidence="2 3">
    <name type="scientific">Thyridium curvatum</name>
    <dbReference type="NCBI Taxonomy" id="1093900"/>
    <lineage>
        <taxon>Eukaryota</taxon>
        <taxon>Fungi</taxon>
        <taxon>Dikarya</taxon>
        <taxon>Ascomycota</taxon>
        <taxon>Pezizomycotina</taxon>
        <taxon>Sordariomycetes</taxon>
        <taxon>Sordariomycetidae</taxon>
        <taxon>Thyridiales</taxon>
        <taxon>Thyridiaceae</taxon>
        <taxon>Thyridium</taxon>
    </lineage>
</organism>
<dbReference type="InParanoid" id="A0A507B0J8"/>
<evidence type="ECO:0000256" key="1">
    <source>
        <dbReference type="SAM" id="MobiDB-lite"/>
    </source>
</evidence>
<feature type="compositionally biased region" description="Low complexity" evidence="1">
    <location>
        <begin position="51"/>
        <end position="70"/>
    </location>
</feature>
<dbReference type="RefSeq" id="XP_030993945.1">
    <property type="nucleotide sequence ID" value="XM_031141829.1"/>
</dbReference>
<feature type="region of interest" description="Disordered" evidence="1">
    <location>
        <begin position="1"/>
        <end position="199"/>
    </location>
</feature>
<sequence length="199" mass="19489">MSRHATSEGQKVNLGQDAPVARESAGAVPAESLAAESVREGGAFAQNRTAGESQSFGGGNNNSSNSSSSSHHTRKKSTSVPASHGRQQNAGEGGGSGSGTNTAAAAAAAPSYVDAQFVRDTAGPRGKNLREGGFEGSGPGNSIEAEPGSKDDPARAAVLGFVSGEGGGGRGARQPGGGGGGGGFEEEQPYGALRSETSS</sequence>
<gene>
    <name evidence="2" type="ORF">E0L32_007120</name>
</gene>
<comment type="caution">
    <text evidence="2">The sequence shown here is derived from an EMBL/GenBank/DDBJ whole genome shotgun (WGS) entry which is preliminary data.</text>
</comment>
<proteinExistence type="predicted"/>
<feature type="compositionally biased region" description="Polar residues" evidence="1">
    <location>
        <begin position="78"/>
        <end position="88"/>
    </location>
</feature>
<name>A0A507B0J8_9PEZI</name>
<dbReference type="Proteomes" id="UP000319257">
    <property type="component" value="Unassembled WGS sequence"/>
</dbReference>
<dbReference type="OrthoDB" id="5383057at2759"/>
<feature type="compositionally biased region" description="Gly residues" evidence="1">
    <location>
        <begin position="163"/>
        <end position="183"/>
    </location>
</feature>
<evidence type="ECO:0000313" key="2">
    <source>
        <dbReference type="EMBL" id="TPX12234.1"/>
    </source>
</evidence>